<feature type="signal peptide" evidence="1">
    <location>
        <begin position="1"/>
        <end position="26"/>
    </location>
</feature>
<dbReference type="InterPro" id="IPR001466">
    <property type="entry name" value="Beta-lactam-related"/>
</dbReference>
<sequence>MKSTKTISAFGAYAVLFSAFAMPACAQTYDFARLDRLLRRAAANLPSGLEVSIVQNGQEIYRKQFGRWRRDRQGPIASSTKWLSGAVILSLVDDGTLSLDDKANQYLPYLTGEKSAITIRQLMSHTSGFGGEFPLVNRCLGDASSTLDECAQALAKAPLQIPPGTGFIYSGAGMQVAGRVAEVASGKDWQTLFHERIGGPLGLQATDYEYKGPTQNPRISGGGRSTASDYMKFLRMVAGWGLFEGRRVLSAEAVDAMLSDQTRGVPIVESPFQRAAAYDPKAAANRYGIGNWLEDLDEHGQTTWNSSPGVTGWTPFIDRSRDLQVVVATESFRGFLPYYFQMKEILKDMMPQSGSASAGPNQAGTMRPIAGAVHAKDVVQGGKR</sequence>
<keyword evidence="4" id="KW-1185">Reference proteome</keyword>
<dbReference type="PANTHER" id="PTHR43283">
    <property type="entry name" value="BETA-LACTAMASE-RELATED"/>
    <property type="match status" value="1"/>
</dbReference>
<gene>
    <name evidence="3" type="ORF">IRI77_00500</name>
</gene>
<name>A0A7S7SL60_PALFE</name>
<dbReference type="InterPro" id="IPR050789">
    <property type="entry name" value="Diverse_Enzym_Activities"/>
</dbReference>
<dbReference type="KEGG" id="pfer:IRI77_00500"/>
<dbReference type="Proteomes" id="UP000593892">
    <property type="component" value="Chromosome"/>
</dbReference>
<evidence type="ECO:0000313" key="4">
    <source>
        <dbReference type="Proteomes" id="UP000593892"/>
    </source>
</evidence>
<feature type="chain" id="PRO_5032933612" evidence="1">
    <location>
        <begin position="27"/>
        <end position="384"/>
    </location>
</feature>
<dbReference type="AlphaFoldDB" id="A0A7S7SL60"/>
<protein>
    <submittedName>
        <fullName evidence="3">Beta-lactamase family protein</fullName>
    </submittedName>
</protein>
<dbReference type="RefSeq" id="WP_194450140.1">
    <property type="nucleotide sequence ID" value="NZ_CP063849.1"/>
</dbReference>
<evidence type="ECO:0000313" key="3">
    <source>
        <dbReference type="EMBL" id="QOY88478.1"/>
    </source>
</evidence>
<dbReference type="Pfam" id="PF00144">
    <property type="entry name" value="Beta-lactamase"/>
    <property type="match status" value="1"/>
</dbReference>
<dbReference type="EMBL" id="CP063849">
    <property type="protein sequence ID" value="QOY88478.1"/>
    <property type="molecule type" value="Genomic_DNA"/>
</dbReference>
<dbReference type="PANTHER" id="PTHR43283:SF3">
    <property type="entry name" value="BETA-LACTAMASE FAMILY PROTEIN (AFU_ORTHOLOGUE AFUA_5G07500)"/>
    <property type="match status" value="1"/>
</dbReference>
<dbReference type="InterPro" id="IPR012338">
    <property type="entry name" value="Beta-lactam/transpept-like"/>
</dbReference>
<accession>A0A7S7SL60</accession>
<dbReference type="Gene3D" id="3.40.710.10">
    <property type="entry name" value="DD-peptidase/beta-lactamase superfamily"/>
    <property type="match status" value="1"/>
</dbReference>
<keyword evidence="1" id="KW-0732">Signal</keyword>
<dbReference type="SUPFAM" id="SSF56601">
    <property type="entry name" value="beta-lactamase/transpeptidase-like"/>
    <property type="match status" value="1"/>
</dbReference>
<reference evidence="3 4" key="1">
    <citation type="submission" date="2020-10" db="EMBL/GenBank/DDBJ databases">
        <title>Complete genome sequence of Paludibaculum fermentans P105T, a facultatively anaerobic acidobacterium capable of dissimilatory Fe(III) reduction.</title>
        <authorList>
            <person name="Dedysh S.N."/>
            <person name="Beletsky A.V."/>
            <person name="Kulichevskaya I.S."/>
            <person name="Mardanov A.V."/>
            <person name="Ravin N.V."/>
        </authorList>
    </citation>
    <scope>NUCLEOTIDE SEQUENCE [LARGE SCALE GENOMIC DNA]</scope>
    <source>
        <strain evidence="3 4">P105</strain>
    </source>
</reference>
<evidence type="ECO:0000259" key="2">
    <source>
        <dbReference type="Pfam" id="PF00144"/>
    </source>
</evidence>
<organism evidence="3 4">
    <name type="scientific">Paludibaculum fermentans</name>
    <dbReference type="NCBI Taxonomy" id="1473598"/>
    <lineage>
        <taxon>Bacteria</taxon>
        <taxon>Pseudomonadati</taxon>
        <taxon>Acidobacteriota</taxon>
        <taxon>Terriglobia</taxon>
        <taxon>Bryobacterales</taxon>
        <taxon>Bryobacteraceae</taxon>
        <taxon>Paludibaculum</taxon>
    </lineage>
</organism>
<evidence type="ECO:0000256" key="1">
    <source>
        <dbReference type="SAM" id="SignalP"/>
    </source>
</evidence>
<feature type="domain" description="Beta-lactamase-related" evidence="2">
    <location>
        <begin position="47"/>
        <end position="332"/>
    </location>
</feature>
<proteinExistence type="predicted"/>